<comment type="caution">
    <text evidence="2">The sequence shown here is derived from an EMBL/GenBank/DDBJ whole genome shotgun (WGS) entry which is preliminary data.</text>
</comment>
<feature type="region of interest" description="Disordered" evidence="1">
    <location>
        <begin position="120"/>
        <end position="140"/>
    </location>
</feature>
<protein>
    <submittedName>
        <fullName evidence="2">Uncharacterized protein</fullName>
    </submittedName>
</protein>
<proteinExistence type="predicted"/>
<feature type="compositionally biased region" description="Polar residues" evidence="1">
    <location>
        <begin position="126"/>
        <end position="140"/>
    </location>
</feature>
<organism evidence="2 3">
    <name type="scientific">Araneus ventricosus</name>
    <name type="common">Orbweaver spider</name>
    <name type="synonym">Epeira ventricosa</name>
    <dbReference type="NCBI Taxonomy" id="182803"/>
    <lineage>
        <taxon>Eukaryota</taxon>
        <taxon>Metazoa</taxon>
        <taxon>Ecdysozoa</taxon>
        <taxon>Arthropoda</taxon>
        <taxon>Chelicerata</taxon>
        <taxon>Arachnida</taxon>
        <taxon>Araneae</taxon>
        <taxon>Araneomorphae</taxon>
        <taxon>Entelegynae</taxon>
        <taxon>Araneoidea</taxon>
        <taxon>Araneidae</taxon>
        <taxon>Araneus</taxon>
    </lineage>
</organism>
<name>A0A4Y2FNA0_ARAVE</name>
<dbReference type="AlphaFoldDB" id="A0A4Y2FNA0"/>
<gene>
    <name evidence="2" type="ORF">AVEN_80015_1</name>
</gene>
<reference evidence="2 3" key="1">
    <citation type="journal article" date="2019" name="Sci. Rep.">
        <title>Orb-weaving spider Araneus ventricosus genome elucidates the spidroin gene catalogue.</title>
        <authorList>
            <person name="Kono N."/>
            <person name="Nakamura H."/>
            <person name="Ohtoshi R."/>
            <person name="Moran D.A.P."/>
            <person name="Shinohara A."/>
            <person name="Yoshida Y."/>
            <person name="Fujiwara M."/>
            <person name="Mori M."/>
            <person name="Tomita M."/>
            <person name="Arakawa K."/>
        </authorList>
    </citation>
    <scope>NUCLEOTIDE SEQUENCE [LARGE SCALE GENOMIC DNA]</scope>
</reference>
<dbReference type="EMBL" id="BGPR01000997">
    <property type="protein sequence ID" value="GBM42497.1"/>
    <property type="molecule type" value="Genomic_DNA"/>
</dbReference>
<evidence type="ECO:0000313" key="2">
    <source>
        <dbReference type="EMBL" id="GBM42497.1"/>
    </source>
</evidence>
<dbReference type="Proteomes" id="UP000499080">
    <property type="component" value="Unassembled WGS sequence"/>
</dbReference>
<accession>A0A4Y2FNA0</accession>
<evidence type="ECO:0000313" key="3">
    <source>
        <dbReference type="Proteomes" id="UP000499080"/>
    </source>
</evidence>
<keyword evidence="3" id="KW-1185">Reference proteome</keyword>
<sequence length="140" mass="16252">MMGYYTNYSKEVKEMSQRYLLNGSLDDPGLFWRNRYGKAQEVKTFVQDFEGILKCYSKNLHLYQSGFKPETEEIVDKSKQIESSIDYKFKPAQRIEHGKNSKEYAANWLGRSAKFSSLVTDDRQSHSLVESKTATELNAK</sequence>
<evidence type="ECO:0000256" key="1">
    <source>
        <dbReference type="SAM" id="MobiDB-lite"/>
    </source>
</evidence>